<evidence type="ECO:0000256" key="6">
    <source>
        <dbReference type="ARBA" id="ARBA00024209"/>
    </source>
</evidence>
<dbReference type="PROSITE" id="PS50089">
    <property type="entry name" value="ZF_RING_2"/>
    <property type="match status" value="1"/>
</dbReference>
<comment type="similarity">
    <text evidence="6">Belongs to the RING-type zinc finger family. ATL subfamily.</text>
</comment>
<dbReference type="InterPro" id="IPR053238">
    <property type="entry name" value="RING-H2_zinc_finger"/>
</dbReference>
<organism evidence="9 10">
    <name type="scientific">Digitaria exilis</name>
    <dbReference type="NCBI Taxonomy" id="1010633"/>
    <lineage>
        <taxon>Eukaryota</taxon>
        <taxon>Viridiplantae</taxon>
        <taxon>Streptophyta</taxon>
        <taxon>Embryophyta</taxon>
        <taxon>Tracheophyta</taxon>
        <taxon>Spermatophyta</taxon>
        <taxon>Magnoliopsida</taxon>
        <taxon>Liliopsida</taxon>
        <taxon>Poales</taxon>
        <taxon>Poaceae</taxon>
        <taxon>PACMAD clade</taxon>
        <taxon>Panicoideae</taxon>
        <taxon>Panicodae</taxon>
        <taxon>Paniceae</taxon>
        <taxon>Anthephorinae</taxon>
        <taxon>Digitaria</taxon>
    </lineage>
</organism>
<name>A0A835ES75_9POAL</name>
<evidence type="ECO:0000256" key="2">
    <source>
        <dbReference type="ARBA" id="ARBA00012483"/>
    </source>
</evidence>
<gene>
    <name evidence="9" type="ORF">HU200_026093</name>
</gene>
<proteinExistence type="inferred from homology"/>
<reference evidence="9" key="1">
    <citation type="submission" date="2020-07" db="EMBL/GenBank/DDBJ databases">
        <title>Genome sequence and genetic diversity analysis of an under-domesticated orphan crop, white fonio (Digitaria exilis).</title>
        <authorList>
            <person name="Bennetzen J.L."/>
            <person name="Chen S."/>
            <person name="Ma X."/>
            <person name="Wang X."/>
            <person name="Yssel A.E.J."/>
            <person name="Chaluvadi S.R."/>
            <person name="Johnson M."/>
            <person name="Gangashetty P."/>
            <person name="Hamidou F."/>
            <person name="Sanogo M.D."/>
            <person name="Zwaenepoel A."/>
            <person name="Wallace J."/>
            <person name="Van De Peer Y."/>
            <person name="Van Deynze A."/>
        </authorList>
    </citation>
    <scope>NUCLEOTIDE SEQUENCE</scope>
    <source>
        <tissue evidence="9">Leaves</tissue>
    </source>
</reference>
<dbReference type="Pfam" id="PF13639">
    <property type="entry name" value="zf-RING_2"/>
    <property type="match status" value="1"/>
</dbReference>
<evidence type="ECO:0000313" key="9">
    <source>
        <dbReference type="EMBL" id="KAF8716987.1"/>
    </source>
</evidence>
<evidence type="ECO:0000256" key="4">
    <source>
        <dbReference type="ARBA" id="ARBA00022771"/>
    </source>
</evidence>
<dbReference type="SUPFAM" id="SSF57850">
    <property type="entry name" value="RING/U-box"/>
    <property type="match status" value="1"/>
</dbReference>
<sequence>MEASSWCYACSCLCQPRAPGEQPIGSCTHCGTPAATLERIVDAVDAGTFLHACHPEAGLRRGATAPLPTATVLAAGRDCAVCMEELEPGTVAAVITPCEHAYHPLCVAPWIEARGTCPLCRAPAGDYAGERDGLVTCRFDRGRIGLGRRVAGRIYGVRVLTEEGKLVRPRMLRWFKGVRLRARITIGGLGA</sequence>
<evidence type="ECO:0000259" key="8">
    <source>
        <dbReference type="PROSITE" id="PS50089"/>
    </source>
</evidence>
<protein>
    <recommendedName>
        <fullName evidence="2">RING-type E3 ubiquitin transferase</fullName>
        <ecNumber evidence="2">2.3.2.27</ecNumber>
    </recommendedName>
</protein>
<accession>A0A835ES75</accession>
<dbReference type="EC" id="2.3.2.27" evidence="2"/>
<dbReference type="GO" id="GO:0008270">
    <property type="term" value="F:zinc ion binding"/>
    <property type="evidence" value="ECO:0007669"/>
    <property type="project" value="UniProtKB-KW"/>
</dbReference>
<dbReference type="Proteomes" id="UP000636709">
    <property type="component" value="Unassembled WGS sequence"/>
</dbReference>
<dbReference type="PANTHER" id="PTHR14155">
    <property type="entry name" value="RING FINGER DOMAIN-CONTAINING"/>
    <property type="match status" value="1"/>
</dbReference>
<dbReference type="SMART" id="SM00184">
    <property type="entry name" value="RING"/>
    <property type="match status" value="1"/>
</dbReference>
<keyword evidence="10" id="KW-1185">Reference proteome</keyword>
<dbReference type="EMBL" id="JACEFO010001719">
    <property type="protein sequence ID" value="KAF8716987.1"/>
    <property type="molecule type" value="Genomic_DNA"/>
</dbReference>
<dbReference type="AlphaFoldDB" id="A0A835ES75"/>
<evidence type="ECO:0000256" key="7">
    <source>
        <dbReference type="PROSITE-ProRule" id="PRU00175"/>
    </source>
</evidence>
<dbReference type="OrthoDB" id="643976at2759"/>
<dbReference type="InterPro" id="IPR001841">
    <property type="entry name" value="Znf_RING"/>
</dbReference>
<comment type="caution">
    <text evidence="9">The sequence shown here is derived from an EMBL/GenBank/DDBJ whole genome shotgun (WGS) entry which is preliminary data.</text>
</comment>
<dbReference type="GO" id="GO:0061630">
    <property type="term" value="F:ubiquitin protein ligase activity"/>
    <property type="evidence" value="ECO:0007669"/>
    <property type="project" value="UniProtKB-EC"/>
</dbReference>
<comment type="catalytic activity">
    <reaction evidence="1">
        <text>S-ubiquitinyl-[E2 ubiquitin-conjugating enzyme]-L-cysteine + [acceptor protein]-L-lysine = [E2 ubiquitin-conjugating enzyme]-L-cysteine + N(6)-ubiquitinyl-[acceptor protein]-L-lysine.</text>
        <dbReference type="EC" id="2.3.2.27"/>
    </reaction>
</comment>
<feature type="domain" description="RING-type" evidence="8">
    <location>
        <begin position="79"/>
        <end position="121"/>
    </location>
</feature>
<dbReference type="Gene3D" id="3.30.40.10">
    <property type="entry name" value="Zinc/RING finger domain, C3HC4 (zinc finger)"/>
    <property type="match status" value="1"/>
</dbReference>
<keyword evidence="4 7" id="KW-0863">Zinc-finger</keyword>
<evidence type="ECO:0000256" key="5">
    <source>
        <dbReference type="ARBA" id="ARBA00022833"/>
    </source>
</evidence>
<evidence type="ECO:0000313" key="10">
    <source>
        <dbReference type="Proteomes" id="UP000636709"/>
    </source>
</evidence>
<dbReference type="InterPro" id="IPR013083">
    <property type="entry name" value="Znf_RING/FYVE/PHD"/>
</dbReference>
<evidence type="ECO:0000256" key="1">
    <source>
        <dbReference type="ARBA" id="ARBA00000900"/>
    </source>
</evidence>
<evidence type="ECO:0000256" key="3">
    <source>
        <dbReference type="ARBA" id="ARBA00022723"/>
    </source>
</evidence>
<keyword evidence="5" id="KW-0862">Zinc</keyword>
<keyword evidence="3" id="KW-0479">Metal-binding</keyword>
<dbReference type="PANTHER" id="PTHR14155:SF627">
    <property type="entry name" value="OS06G0192800 PROTEIN"/>
    <property type="match status" value="1"/>
</dbReference>